<evidence type="ECO:0000313" key="9">
    <source>
        <dbReference type="Proteomes" id="UP000007797"/>
    </source>
</evidence>
<dbReference type="PANTHER" id="PTHR34384:SF6">
    <property type="entry name" value="STAPHYLOFERRIN B SYNTHASE"/>
    <property type="match status" value="1"/>
</dbReference>
<dbReference type="SUPFAM" id="SSF52047">
    <property type="entry name" value="RNI-like"/>
    <property type="match status" value="1"/>
</dbReference>
<dbReference type="EMBL" id="GL883029">
    <property type="protein sequence ID" value="EGG14550.1"/>
    <property type="molecule type" value="Genomic_DNA"/>
</dbReference>
<evidence type="ECO:0000256" key="1">
    <source>
        <dbReference type="ARBA" id="ARBA00004924"/>
    </source>
</evidence>
<protein>
    <recommendedName>
        <fullName evidence="10">EGF-like domain-containing protein</fullName>
    </recommendedName>
</protein>
<evidence type="ECO:0000259" key="5">
    <source>
        <dbReference type="Pfam" id="PF06276"/>
    </source>
</evidence>
<dbReference type="RefSeq" id="XP_004366070.1">
    <property type="nucleotide sequence ID" value="XM_004366013.1"/>
</dbReference>
<feature type="transmembrane region" description="Helical" evidence="3">
    <location>
        <begin position="1531"/>
        <end position="1553"/>
    </location>
</feature>
<feature type="domain" description="Aerobactin siderophore biosynthesis IucA/IucC N-terminal" evidence="4">
    <location>
        <begin position="231"/>
        <end position="491"/>
    </location>
</feature>
<gene>
    <name evidence="8" type="ORF">DFA_12326</name>
</gene>
<evidence type="ECO:0000259" key="6">
    <source>
        <dbReference type="Pfam" id="PF07974"/>
    </source>
</evidence>
<name>F4QD79_CACFS</name>
<dbReference type="InterPro" id="IPR007310">
    <property type="entry name" value="Aerobactin_biosyn_IucA/IucC_N"/>
</dbReference>
<dbReference type="Pfam" id="PF06276">
    <property type="entry name" value="FhuF"/>
    <property type="match status" value="1"/>
</dbReference>
<dbReference type="PANTHER" id="PTHR34384">
    <property type="entry name" value="L-2,3-DIAMINOPROPANOATE--CITRATE LIGASE"/>
    <property type="match status" value="1"/>
</dbReference>
<evidence type="ECO:0008006" key="10">
    <source>
        <dbReference type="Google" id="ProtNLM"/>
    </source>
</evidence>
<organism evidence="8 9">
    <name type="scientific">Cavenderia fasciculata</name>
    <name type="common">Slime mold</name>
    <name type="synonym">Dictyostelium fasciculatum</name>
    <dbReference type="NCBI Taxonomy" id="261658"/>
    <lineage>
        <taxon>Eukaryota</taxon>
        <taxon>Amoebozoa</taxon>
        <taxon>Evosea</taxon>
        <taxon>Eumycetozoa</taxon>
        <taxon>Dictyostelia</taxon>
        <taxon>Acytosteliales</taxon>
        <taxon>Cavenderiaceae</taxon>
        <taxon>Cavenderia</taxon>
    </lineage>
</organism>
<reference evidence="9" key="1">
    <citation type="journal article" date="2011" name="Genome Res.">
        <title>Phylogeny-wide analysis of social amoeba genomes highlights ancient origins for complex intercellular communication.</title>
        <authorList>
            <person name="Heidel A.J."/>
            <person name="Lawal H.M."/>
            <person name="Felder M."/>
            <person name="Schilde C."/>
            <person name="Helps N.R."/>
            <person name="Tunggal B."/>
            <person name="Rivero F."/>
            <person name="John U."/>
            <person name="Schleicher M."/>
            <person name="Eichinger L."/>
            <person name="Platzer M."/>
            <person name="Noegel A.A."/>
            <person name="Schaap P."/>
            <person name="Gloeckner G."/>
        </authorList>
    </citation>
    <scope>NUCLEOTIDE SEQUENCE [LARGE SCALE GENOMIC DNA]</scope>
    <source>
        <strain evidence="9">SH3</strain>
    </source>
</reference>
<dbReference type="Pfam" id="PF07974">
    <property type="entry name" value="EGF_2"/>
    <property type="match status" value="1"/>
</dbReference>
<dbReference type="GO" id="GO:0016881">
    <property type="term" value="F:acid-amino acid ligase activity"/>
    <property type="evidence" value="ECO:0007669"/>
    <property type="project" value="UniProtKB-ARBA"/>
</dbReference>
<dbReference type="Proteomes" id="UP000007797">
    <property type="component" value="Unassembled WGS sequence"/>
</dbReference>
<feature type="domain" description="Aerobactin siderophore biosynthesis IucA/IucC-like C-terminal" evidence="5">
    <location>
        <begin position="526"/>
        <end position="574"/>
    </location>
</feature>
<comment type="pathway">
    <text evidence="1">Siderophore biosynthesis.</text>
</comment>
<keyword evidence="9" id="KW-1185">Reference proteome</keyword>
<sequence length="1576" mass="179931">MDVLIFNEDLKQLLFDHPLFKDYINYIEKNNPELLQPYYQELVNGNWDLVCRLIMYIYGERMFHFIDSIELKEDQVNKLSWSLWPDETDPTTKTTTNQSSSSRKVVATLEFYISSCFAFDRFHINQNKPIILYEYCINDDDGHQQLSSQTNIVDCLQVVDIMEKYYPSNKESYNLFRDDIINNLVNIPLSYVYTRPKMEAIKQEAGILNCHSIPEFIEKKVALGQGLDVQVFYEQFHVRGSPTHIMHKIKRGFDCRQAIQYSPEFSNPFPSRMVAIHKSIGSCTKHIDAMDSNDYLFKHFPLESEQLKLFFSQEMNLSLESYYINFVHPFQLDDSIPTKFKKEIDSREIIIIPAAITSKILFNALISLRSVNISDLEKVNHSYPSLKMSVGVCLTNKIRNMPPECLHYGTQFSKTLDSIFELEKDNGFGTKYECVRELFGIYYNRPCDDDNLSNDPIEKEKRTLMSTIVREDMTKYIEEGDHLVCIPALFNRSPLSNNILLIEFVQQFQQQSSSSSPLNLREAIIEWYKIYFNMVIPFYLTMFTKHGIALECHHQNTYVVIRRGVPIKIIFKDWECPRFNVERFSNYEEYMGQGHRNDKKLSYFLKKISILIFHSSEFSISLLKESKRMFPDNPITEDILSREAFNIAKSTLDKFKLVNPQLAKNVEQDEQYLFGNPTLETFSITKWRLNVNSAIWLGQLYGLTMTNETDICNKFTCQVIGSERHIIKIGQYPECVSIYIYGDTMITQVPEHFNQAFPNLINLLFCSKLIDFAIPPSPSLVNLLLSISYQSNYTHRFTQQLFPKLEYIISQNHGVTIQVASPLIFAFNSGPGSINPIFSYPESIKHLLISDTNPSYSFPRDFGLFPNLKALYLPDSTGPFPITAPLPSKLGSLSYFDSNLTGTVPSNFLSNNPQLSWLDLEDNQLLQGSFGEESCYLERLDIRNTSISSVPDCWWCYYDYTINHYLRTDLTKPSTINCPEPQLDTNSTNVISANQRVTVTGRNIGWGYGLDLTVIDANRKLYADLKSMNIHIPLGETQNVTIQFSAKWNRTVTVRNIEFSVLNVTMDLKTNQEVIVYYQYAVSNYLPNVTVRNGYIESLKSVDTNNCTTGCRAVYTIPNTFNIDEMIKVVISTSVQSQTIRSSLIIIKDTIVTSVNLQSSTLNLFGYFGIYYNENGEPQPVIGSVLINNTINCIIATTTTPTPTFINCTLDQLPTSGPATISVSVRNGNYSSSSLLFIPYPQPSNNDCKDRTKNCNGHGTCVNGQCQCDQGWVDDCRLKNEKDPEVIFKPNITSPTSSSFSYNDFIFSFDMIEIQELDIDGNIVKRLESNSWLLNDKSTNDLVSLSYDLVSHQNDSEYSLLNVTSIVEFSNSSRTIQFGDDLIQLGAGSIKISVNITNWPFTSVLSNLRVLFSTTINNEQSIVGCDDSVNTIESFQQSSNDDSIQYLRVVKDNVQFFGRFIDYCLSDGRKTYSKTQLINTTVIDQDNSIALIGISLPQSQISILDPDFSALVINPDNYGKCSSESDNKWKMIVGVVVGVVGAVCVSVIIFVIVKRIRHHMILNSKSIKMDTINQRT</sequence>
<keyword evidence="2" id="KW-1015">Disulfide bond</keyword>
<dbReference type="Gene3D" id="1.10.510.40">
    <property type="match status" value="1"/>
</dbReference>
<dbReference type="InterPro" id="IPR032675">
    <property type="entry name" value="LRR_dom_sf"/>
</dbReference>
<dbReference type="InterPro" id="IPR054484">
    <property type="entry name" value="ComC_SSD"/>
</dbReference>
<dbReference type="InterPro" id="IPR022770">
    <property type="entry name" value="IucA/IucC-like_C"/>
</dbReference>
<dbReference type="Gene3D" id="3.80.10.10">
    <property type="entry name" value="Ribonuclease Inhibitor"/>
    <property type="match status" value="1"/>
</dbReference>
<dbReference type="Pfam" id="PF04183">
    <property type="entry name" value="IucA_IucC"/>
    <property type="match status" value="1"/>
</dbReference>
<dbReference type="InterPro" id="IPR013111">
    <property type="entry name" value="EGF_extracell"/>
</dbReference>
<proteinExistence type="predicted"/>
<dbReference type="InterPro" id="IPR037455">
    <property type="entry name" value="LucA/IucC-like"/>
</dbReference>
<dbReference type="KEGG" id="dfa:DFA_12326"/>
<evidence type="ECO:0000259" key="4">
    <source>
        <dbReference type="Pfam" id="PF04183"/>
    </source>
</evidence>
<evidence type="ECO:0000313" key="8">
    <source>
        <dbReference type="EMBL" id="EGG14550.1"/>
    </source>
</evidence>
<evidence type="ECO:0000256" key="3">
    <source>
        <dbReference type="SAM" id="Phobius"/>
    </source>
</evidence>
<dbReference type="GO" id="GO:0019290">
    <property type="term" value="P:siderophore biosynthetic process"/>
    <property type="evidence" value="ECO:0007669"/>
    <property type="project" value="InterPro"/>
</dbReference>
<keyword evidence="3" id="KW-0472">Membrane</keyword>
<keyword evidence="3" id="KW-1133">Transmembrane helix</keyword>
<accession>F4QD79</accession>
<dbReference type="Gene3D" id="2.10.25.10">
    <property type="entry name" value="Laminin"/>
    <property type="match status" value="1"/>
</dbReference>
<dbReference type="Pfam" id="PF22933">
    <property type="entry name" value="ComC_SSD"/>
    <property type="match status" value="1"/>
</dbReference>
<evidence type="ECO:0000256" key="2">
    <source>
        <dbReference type="ARBA" id="ARBA00023157"/>
    </source>
</evidence>
<keyword evidence="3" id="KW-0812">Transmembrane</keyword>
<evidence type="ECO:0000259" key="7">
    <source>
        <dbReference type="Pfam" id="PF22933"/>
    </source>
</evidence>
<dbReference type="GeneID" id="14865974"/>
<feature type="domain" description="Epidermal growth factor-like" evidence="6">
    <location>
        <begin position="1248"/>
        <end position="1272"/>
    </location>
</feature>
<feature type="domain" description="ComC supersandwich" evidence="7">
    <location>
        <begin position="1305"/>
        <end position="1511"/>
    </location>
</feature>